<dbReference type="InterPro" id="IPR014729">
    <property type="entry name" value="Rossmann-like_a/b/a_fold"/>
</dbReference>
<sequence>MKTIAVLINFSPRSEHAARYALQLAKKIKANVLLFNAFLVPADIAMSATQLAWPVDEYKEIKSDAEKGLHSLRNKLKHSFNEGAVTGPFVPAITCRCEEGPVENSLPILQQNEDIVLLVAGTHGSDAISTFALGNNCRELIDDTRLPLLLIPENAPIENIEKIVFATDLNPNDIKYINAVAGLADEFSAHIIIGNVNMELSVDVDHNKAENAFMQQMVLNVSYRRISYRNFPNQNVKKGLVWVLENEKPDMMVMVHRKNSLFDFLFKSSVTKKIAANTTVPLLVYPYPMDSVPAF</sequence>
<dbReference type="Gene3D" id="3.40.50.620">
    <property type="entry name" value="HUPs"/>
    <property type="match status" value="2"/>
</dbReference>
<dbReference type="InterPro" id="IPR006016">
    <property type="entry name" value="UspA"/>
</dbReference>
<name>A0A562TPR7_9SPHI</name>
<dbReference type="CDD" id="cd00293">
    <property type="entry name" value="USP-like"/>
    <property type="match status" value="1"/>
</dbReference>
<keyword evidence="4" id="KW-1185">Reference proteome</keyword>
<dbReference type="RefSeq" id="WP_144915954.1">
    <property type="nucleotide sequence ID" value="NZ_VLLI01000015.1"/>
</dbReference>
<reference evidence="3 4" key="1">
    <citation type="submission" date="2019-07" db="EMBL/GenBank/DDBJ databases">
        <title>Genomic Encyclopedia of Archaeal and Bacterial Type Strains, Phase II (KMG-II): from individual species to whole genera.</title>
        <authorList>
            <person name="Goeker M."/>
        </authorList>
    </citation>
    <scope>NUCLEOTIDE SEQUENCE [LARGE SCALE GENOMIC DNA]</scope>
    <source>
        <strain evidence="3 4">ATCC BAA-1854</strain>
    </source>
</reference>
<evidence type="ECO:0000259" key="2">
    <source>
        <dbReference type="Pfam" id="PF00582"/>
    </source>
</evidence>
<dbReference type="PANTHER" id="PTHR46268:SF6">
    <property type="entry name" value="UNIVERSAL STRESS PROTEIN UP12"/>
    <property type="match status" value="1"/>
</dbReference>
<evidence type="ECO:0000256" key="1">
    <source>
        <dbReference type="ARBA" id="ARBA00008791"/>
    </source>
</evidence>
<dbReference type="SUPFAM" id="SSF52402">
    <property type="entry name" value="Adenine nucleotide alpha hydrolases-like"/>
    <property type="match status" value="2"/>
</dbReference>
<proteinExistence type="inferred from homology"/>
<comment type="similarity">
    <text evidence="1">Belongs to the universal stress protein A family.</text>
</comment>
<gene>
    <name evidence="3" type="ORF">JN11_04320</name>
</gene>
<evidence type="ECO:0000313" key="4">
    <source>
        <dbReference type="Proteomes" id="UP000317010"/>
    </source>
</evidence>
<comment type="caution">
    <text evidence="3">The sequence shown here is derived from an EMBL/GenBank/DDBJ whole genome shotgun (WGS) entry which is preliminary data.</text>
</comment>
<evidence type="ECO:0000313" key="3">
    <source>
        <dbReference type="EMBL" id="TWI95581.1"/>
    </source>
</evidence>
<dbReference type="EMBL" id="VLLI01000015">
    <property type="protein sequence ID" value="TWI95581.1"/>
    <property type="molecule type" value="Genomic_DNA"/>
</dbReference>
<accession>A0A562TPR7</accession>
<dbReference type="OrthoDB" id="9788959at2"/>
<dbReference type="Pfam" id="PF00582">
    <property type="entry name" value="Usp"/>
    <property type="match status" value="1"/>
</dbReference>
<dbReference type="AlphaFoldDB" id="A0A562TPR7"/>
<dbReference type="Proteomes" id="UP000317010">
    <property type="component" value="Unassembled WGS sequence"/>
</dbReference>
<organism evidence="3 4">
    <name type="scientific">Mucilaginibacter frigoritolerans</name>
    <dbReference type="NCBI Taxonomy" id="652788"/>
    <lineage>
        <taxon>Bacteria</taxon>
        <taxon>Pseudomonadati</taxon>
        <taxon>Bacteroidota</taxon>
        <taxon>Sphingobacteriia</taxon>
        <taxon>Sphingobacteriales</taxon>
        <taxon>Sphingobacteriaceae</taxon>
        <taxon>Mucilaginibacter</taxon>
    </lineage>
</organism>
<feature type="domain" description="UspA" evidence="2">
    <location>
        <begin position="1"/>
        <end position="152"/>
    </location>
</feature>
<dbReference type="PANTHER" id="PTHR46268">
    <property type="entry name" value="STRESS RESPONSE PROTEIN NHAX"/>
    <property type="match status" value="1"/>
</dbReference>
<protein>
    <submittedName>
        <fullName evidence="3">Nucleotide-binding universal stress UspA family protein</fullName>
    </submittedName>
</protein>